<accession>A0A8G0PDV4</accession>
<dbReference type="EMBL" id="CP075864">
    <property type="protein sequence ID" value="QYS92958.1"/>
    <property type="molecule type" value="Genomic_DNA"/>
</dbReference>
<reference evidence="2 3" key="1">
    <citation type="journal article" date="2021" name="BMC Genomics">
        <title>Telomere-to-telomere genome assembly of asparaginase-producing Trichoderma simmonsii.</title>
        <authorList>
            <person name="Chung D."/>
            <person name="Kwon Y.M."/>
            <person name="Yang Y."/>
        </authorList>
    </citation>
    <scope>NUCLEOTIDE SEQUENCE [LARGE SCALE GENOMIC DNA]</scope>
    <source>
        <strain evidence="2 3">GH-Sj1</strain>
    </source>
</reference>
<keyword evidence="3" id="KW-1185">Reference proteome</keyword>
<dbReference type="Proteomes" id="UP000826661">
    <property type="component" value="Chromosome I"/>
</dbReference>
<sequence length="121" mass="13458">MRRYGRQRGPEEVKERNNHHDIVPSHHFDYAYAPVLEPTITLISYLQVSCYVFPAAKYRSTDADNSSSLSISRHAIGSSPVRALHHNLQLCISQLLHQLHPDGDWPGASPQAPHARPGSGA</sequence>
<feature type="compositionally biased region" description="Basic and acidic residues" evidence="1">
    <location>
        <begin position="8"/>
        <end position="20"/>
    </location>
</feature>
<gene>
    <name evidence="2" type="ORF">H0G86_000349</name>
</gene>
<evidence type="ECO:0000313" key="3">
    <source>
        <dbReference type="Proteomes" id="UP000826661"/>
    </source>
</evidence>
<proteinExistence type="predicted"/>
<protein>
    <submittedName>
        <fullName evidence="2">Uncharacterized protein</fullName>
    </submittedName>
</protein>
<feature type="region of interest" description="Disordered" evidence="1">
    <location>
        <begin position="1"/>
        <end position="20"/>
    </location>
</feature>
<evidence type="ECO:0000313" key="2">
    <source>
        <dbReference type="EMBL" id="QYS92958.1"/>
    </source>
</evidence>
<feature type="region of interest" description="Disordered" evidence="1">
    <location>
        <begin position="102"/>
        <end position="121"/>
    </location>
</feature>
<dbReference type="AlphaFoldDB" id="A0A8G0PDV4"/>
<organism evidence="2 3">
    <name type="scientific">Trichoderma simmonsii</name>
    <dbReference type="NCBI Taxonomy" id="1491479"/>
    <lineage>
        <taxon>Eukaryota</taxon>
        <taxon>Fungi</taxon>
        <taxon>Dikarya</taxon>
        <taxon>Ascomycota</taxon>
        <taxon>Pezizomycotina</taxon>
        <taxon>Sordariomycetes</taxon>
        <taxon>Hypocreomycetidae</taxon>
        <taxon>Hypocreales</taxon>
        <taxon>Hypocreaceae</taxon>
        <taxon>Trichoderma</taxon>
    </lineage>
</organism>
<evidence type="ECO:0000256" key="1">
    <source>
        <dbReference type="SAM" id="MobiDB-lite"/>
    </source>
</evidence>
<name>A0A8G0PDV4_9HYPO</name>